<dbReference type="InterPro" id="IPR008183">
    <property type="entry name" value="Aldose_1/G6P_1-epimerase"/>
</dbReference>
<comment type="caution">
    <text evidence="1">The sequence shown here is derived from an EMBL/GenBank/DDBJ whole genome shotgun (WGS) entry which is preliminary data.</text>
</comment>
<sequence>MTIRSSQYMADIEPDHGGLIAALQFTGRDGPVDILRPAPSLGGYIDGLPVFGCFPMVPFANRLTVPDLPMENGVARFPINWPSEGVAMHGVAFASAWQVESLQDDRVRLSNAIGDLDGRFLGTAKQDLSLSDDQGLQAQLSYRHQHEKAMIAGVGFHPWFHAPVGEVPFAIGFSAADRFEMGSDQFPVGYTRVDAKRIGLNNDDNGLDTCFAGWSGEAHLRRPSQSLAVNIRSDASILHCFIAGAFDAVCLEPVSHIPGAAHDARWRSKGPMRLLNTGEEISLEMTISAATCDDVDRPRNGARV</sequence>
<evidence type="ECO:0000313" key="1">
    <source>
        <dbReference type="EMBL" id="MDA5401586.1"/>
    </source>
</evidence>
<accession>A0A9X3UNH9</accession>
<protein>
    <recommendedName>
        <fullName evidence="3">Aldose 1-epimerase</fullName>
    </recommendedName>
</protein>
<keyword evidence="2" id="KW-1185">Reference proteome</keyword>
<proteinExistence type="predicted"/>
<evidence type="ECO:0008006" key="3">
    <source>
        <dbReference type="Google" id="ProtNLM"/>
    </source>
</evidence>
<dbReference type="RefSeq" id="WP_267993566.1">
    <property type="nucleotide sequence ID" value="NZ_JAPJZI010000002.1"/>
</dbReference>
<dbReference type="Pfam" id="PF01263">
    <property type="entry name" value="Aldose_epim"/>
    <property type="match status" value="1"/>
</dbReference>
<evidence type="ECO:0000313" key="2">
    <source>
        <dbReference type="Proteomes" id="UP001151234"/>
    </source>
</evidence>
<dbReference type="Gene3D" id="2.70.98.10">
    <property type="match status" value="1"/>
</dbReference>
<name>A0A9X3UNH9_9HYPH</name>
<dbReference type="GO" id="GO:0005975">
    <property type="term" value="P:carbohydrate metabolic process"/>
    <property type="evidence" value="ECO:0007669"/>
    <property type="project" value="InterPro"/>
</dbReference>
<dbReference type="EMBL" id="JAPJZI010000002">
    <property type="protein sequence ID" value="MDA5401586.1"/>
    <property type="molecule type" value="Genomic_DNA"/>
</dbReference>
<dbReference type="GO" id="GO:0016853">
    <property type="term" value="F:isomerase activity"/>
    <property type="evidence" value="ECO:0007669"/>
    <property type="project" value="InterPro"/>
</dbReference>
<dbReference type="SUPFAM" id="SSF74650">
    <property type="entry name" value="Galactose mutarotase-like"/>
    <property type="match status" value="1"/>
</dbReference>
<organism evidence="1 2">
    <name type="scientific">Hoeflea prorocentri</name>
    <dbReference type="NCBI Taxonomy" id="1922333"/>
    <lineage>
        <taxon>Bacteria</taxon>
        <taxon>Pseudomonadati</taxon>
        <taxon>Pseudomonadota</taxon>
        <taxon>Alphaproteobacteria</taxon>
        <taxon>Hyphomicrobiales</taxon>
        <taxon>Rhizobiaceae</taxon>
        <taxon>Hoeflea</taxon>
    </lineage>
</organism>
<dbReference type="InterPro" id="IPR014718">
    <property type="entry name" value="GH-type_carb-bd"/>
</dbReference>
<dbReference type="AlphaFoldDB" id="A0A9X3UNH9"/>
<gene>
    <name evidence="1" type="ORF">OQ273_23670</name>
</gene>
<dbReference type="InterPro" id="IPR011013">
    <property type="entry name" value="Gal_mutarotase_sf_dom"/>
</dbReference>
<dbReference type="GO" id="GO:0030246">
    <property type="term" value="F:carbohydrate binding"/>
    <property type="evidence" value="ECO:0007669"/>
    <property type="project" value="InterPro"/>
</dbReference>
<reference evidence="1" key="1">
    <citation type="submission" date="2022-11" db="EMBL/GenBank/DDBJ databases">
        <title>Draft genome sequence of Hoeflea poritis E7-10 and Hoeflea prorocentri PM5-8, separated from scleractinian coral Porites lutea and marine dinoflagellate.</title>
        <authorList>
            <person name="Zhang G."/>
            <person name="Wei Q."/>
            <person name="Cai L."/>
        </authorList>
    </citation>
    <scope>NUCLEOTIDE SEQUENCE</scope>
    <source>
        <strain evidence="1">PM5-8</strain>
    </source>
</reference>
<dbReference type="Proteomes" id="UP001151234">
    <property type="component" value="Unassembled WGS sequence"/>
</dbReference>